<feature type="transmembrane region" description="Helical" evidence="1">
    <location>
        <begin position="93"/>
        <end position="112"/>
    </location>
</feature>
<feature type="transmembrane region" description="Helical" evidence="1">
    <location>
        <begin position="176"/>
        <end position="200"/>
    </location>
</feature>
<feature type="transmembrane region" description="Helical" evidence="1">
    <location>
        <begin position="236"/>
        <end position="256"/>
    </location>
</feature>
<evidence type="ECO:0000256" key="1">
    <source>
        <dbReference type="SAM" id="Phobius"/>
    </source>
</evidence>
<dbReference type="RefSeq" id="WP_256408356.1">
    <property type="nucleotide sequence ID" value="NZ_JANHDN010000002.1"/>
</dbReference>
<dbReference type="EMBL" id="JBHTBL010000011">
    <property type="protein sequence ID" value="MFC7325635.1"/>
    <property type="molecule type" value="Genomic_DNA"/>
</dbReference>
<evidence type="ECO:0000313" key="2">
    <source>
        <dbReference type="EMBL" id="MFC7325635.1"/>
    </source>
</evidence>
<name>A0ABD6AMV1_9EURY</name>
<protein>
    <submittedName>
        <fullName evidence="2">Uncharacterized protein</fullName>
    </submittedName>
</protein>
<keyword evidence="3" id="KW-1185">Reference proteome</keyword>
<keyword evidence="1" id="KW-1133">Transmembrane helix</keyword>
<evidence type="ECO:0000313" key="3">
    <source>
        <dbReference type="Proteomes" id="UP001596545"/>
    </source>
</evidence>
<accession>A0ABD6AMV1</accession>
<comment type="caution">
    <text evidence="2">The sequence shown here is derived from an EMBL/GenBank/DDBJ whole genome shotgun (WGS) entry which is preliminary data.</text>
</comment>
<feature type="transmembrane region" description="Helical" evidence="1">
    <location>
        <begin position="268"/>
        <end position="289"/>
    </location>
</feature>
<reference evidence="2 3" key="1">
    <citation type="journal article" date="2019" name="Int. J. Syst. Evol. Microbiol.">
        <title>The Global Catalogue of Microorganisms (GCM) 10K type strain sequencing project: providing services to taxonomists for standard genome sequencing and annotation.</title>
        <authorList>
            <consortium name="The Broad Institute Genomics Platform"/>
            <consortium name="The Broad Institute Genome Sequencing Center for Infectious Disease"/>
            <person name="Wu L."/>
            <person name="Ma J."/>
        </authorList>
    </citation>
    <scope>NUCLEOTIDE SEQUENCE [LARGE SCALE GENOMIC DNA]</scope>
    <source>
        <strain evidence="2 3">CGMCC 1.12554</strain>
    </source>
</reference>
<keyword evidence="1" id="KW-0472">Membrane</keyword>
<dbReference type="Proteomes" id="UP001596545">
    <property type="component" value="Unassembled WGS sequence"/>
</dbReference>
<sequence>MGDQSGASPHSGVFDVTESELASDRSLIEPFDRDLWLDRLARRVGFGRLSRRLPGDVPPSYLFAVILVGSIVPTINAYAYLAGDPVVYIQNPLFVLQPLAIVGGVFGARALRRRYHRVAQEMNLEERAADPEPLLDVVPTWLPWALFVAALLQIAARVWALGGFGAIYREGGLTMVVGWGILNPLWSVLAVQFVAVYVGVEIIAPWRLYRSDVGVDFLDPEGLGGLRPIGELVKHAYYYMVAGLIAFALVVYGPVVSASSWGPTATTSVVFTAVWLGTVATVAFAVFVLHQFMREEKRRELHRLDRLFRETVDNPWDIKRYDVDEEKRDFVEKLQQRIETVSATREYPATFSIWSQLLISIILPKAVQLGLAAI</sequence>
<organism evidence="2 3">
    <name type="scientific">Halorubrum rutilum</name>
    <dbReference type="NCBI Taxonomy" id="1364933"/>
    <lineage>
        <taxon>Archaea</taxon>
        <taxon>Methanobacteriati</taxon>
        <taxon>Methanobacteriota</taxon>
        <taxon>Stenosarchaea group</taxon>
        <taxon>Halobacteria</taxon>
        <taxon>Halobacteriales</taxon>
        <taxon>Haloferacaceae</taxon>
        <taxon>Halorubrum</taxon>
    </lineage>
</organism>
<dbReference type="AlphaFoldDB" id="A0ABD6AMV1"/>
<feature type="transmembrane region" description="Helical" evidence="1">
    <location>
        <begin position="61"/>
        <end position="81"/>
    </location>
</feature>
<proteinExistence type="predicted"/>
<keyword evidence="1" id="KW-0812">Transmembrane</keyword>
<gene>
    <name evidence="2" type="ORF">ACFQMF_13725</name>
</gene>